<evidence type="ECO:0000256" key="1">
    <source>
        <dbReference type="SAM" id="Phobius"/>
    </source>
</evidence>
<reference evidence="2 3" key="1">
    <citation type="submission" date="2018-03" db="EMBL/GenBank/DDBJ databases">
        <authorList>
            <person name="Keele B.F."/>
        </authorList>
    </citation>
    <scope>NUCLEOTIDE SEQUENCE [LARGE SCALE GENOMIC DNA]</scope>
    <source>
        <strain evidence="2 3">CECT 8599</strain>
    </source>
</reference>
<name>A0A2R8BFD3_9RHOB</name>
<evidence type="ECO:0000313" key="3">
    <source>
        <dbReference type="Proteomes" id="UP000244880"/>
    </source>
</evidence>
<dbReference type="Proteomes" id="UP000244880">
    <property type="component" value="Unassembled WGS sequence"/>
</dbReference>
<sequence>MTDFDYTRSGRNRATLLTVLAVWACVLALVFWIDMALWIAAILCAATLPALYDLVTARQAGMTIAATDITWFAGAKTGKVAWNRVDHVRFDTRLDLSVRMALVLHNGRRVKVPFEATPPADAIEADLKNRDIKTERHHFGFM</sequence>
<proteinExistence type="predicted"/>
<organism evidence="2 3">
    <name type="scientific">Ascidiaceihabitans donghaensis</name>
    <dbReference type="NCBI Taxonomy" id="1510460"/>
    <lineage>
        <taxon>Bacteria</taxon>
        <taxon>Pseudomonadati</taxon>
        <taxon>Pseudomonadota</taxon>
        <taxon>Alphaproteobacteria</taxon>
        <taxon>Rhodobacterales</taxon>
        <taxon>Paracoccaceae</taxon>
        <taxon>Ascidiaceihabitans</taxon>
    </lineage>
</organism>
<accession>A0A2R8BFD3</accession>
<dbReference type="AlphaFoldDB" id="A0A2R8BFD3"/>
<evidence type="ECO:0008006" key="4">
    <source>
        <dbReference type="Google" id="ProtNLM"/>
    </source>
</evidence>
<keyword evidence="1" id="KW-0812">Transmembrane</keyword>
<feature type="transmembrane region" description="Helical" evidence="1">
    <location>
        <begin position="12"/>
        <end position="31"/>
    </location>
</feature>
<keyword evidence="1" id="KW-0472">Membrane</keyword>
<keyword evidence="3" id="KW-1185">Reference proteome</keyword>
<feature type="transmembrane region" description="Helical" evidence="1">
    <location>
        <begin position="37"/>
        <end position="55"/>
    </location>
</feature>
<dbReference type="EMBL" id="OMOR01000001">
    <property type="protein sequence ID" value="SPH21791.1"/>
    <property type="molecule type" value="Genomic_DNA"/>
</dbReference>
<dbReference type="RefSeq" id="WP_108828837.1">
    <property type="nucleotide sequence ID" value="NZ_OMOR01000001.1"/>
</dbReference>
<keyword evidence="1" id="KW-1133">Transmembrane helix</keyword>
<evidence type="ECO:0000313" key="2">
    <source>
        <dbReference type="EMBL" id="SPH21791.1"/>
    </source>
</evidence>
<gene>
    <name evidence="2" type="ORF">ASD8599_02541</name>
</gene>
<protein>
    <recommendedName>
        <fullName evidence="4">PH domain-containing protein</fullName>
    </recommendedName>
</protein>
<dbReference type="OrthoDB" id="7867097at2"/>